<evidence type="ECO:0000313" key="9">
    <source>
        <dbReference type="EMBL" id="HCS93100.1"/>
    </source>
</evidence>
<dbReference type="Pfam" id="PF08544">
    <property type="entry name" value="GHMP_kinases_C"/>
    <property type="match status" value="1"/>
</dbReference>
<feature type="domain" description="GHMP kinase C-terminal" evidence="8">
    <location>
        <begin position="292"/>
        <end position="335"/>
    </location>
</feature>
<dbReference type="InterPro" id="IPR036554">
    <property type="entry name" value="GHMP_kinase_C_sf"/>
</dbReference>
<keyword evidence="3" id="KW-0808">Transferase</keyword>
<reference evidence="9 10" key="1">
    <citation type="journal article" date="2018" name="Nat. Biotechnol.">
        <title>A standardized bacterial taxonomy based on genome phylogeny substantially revises the tree of life.</title>
        <authorList>
            <person name="Parks D.H."/>
            <person name="Chuvochina M."/>
            <person name="Waite D.W."/>
            <person name="Rinke C."/>
            <person name="Skarshewski A."/>
            <person name="Chaumeil P.A."/>
            <person name="Hugenholtz P."/>
        </authorList>
    </citation>
    <scope>NUCLEOTIDE SEQUENCE [LARGE SCALE GENOMIC DNA]</scope>
    <source>
        <strain evidence="9">UBA11306</strain>
    </source>
</reference>
<dbReference type="PANTHER" id="PTHR31814:SF2">
    <property type="entry name" value="PHOSPHOMEVALONATE KINASE"/>
    <property type="match status" value="1"/>
</dbReference>
<dbReference type="InterPro" id="IPR020568">
    <property type="entry name" value="Ribosomal_Su5_D2-typ_SF"/>
</dbReference>
<evidence type="ECO:0000256" key="3">
    <source>
        <dbReference type="ARBA" id="ARBA00022679"/>
    </source>
</evidence>
<dbReference type="NCBIfam" id="TIGR01220">
    <property type="entry name" value="Pmev_kin_Gr_pos"/>
    <property type="match status" value="1"/>
</dbReference>
<dbReference type="InterPro" id="IPR006204">
    <property type="entry name" value="GHMP_kinase_N_dom"/>
</dbReference>
<evidence type="ECO:0000256" key="4">
    <source>
        <dbReference type="ARBA" id="ARBA00022741"/>
    </source>
</evidence>
<dbReference type="GO" id="GO:0004631">
    <property type="term" value="F:phosphomevalonate kinase activity"/>
    <property type="evidence" value="ECO:0007669"/>
    <property type="project" value="UniProtKB-EC"/>
</dbReference>
<dbReference type="InterPro" id="IPR014721">
    <property type="entry name" value="Ribsml_uS5_D2-typ_fold_subgr"/>
</dbReference>
<evidence type="ECO:0000256" key="2">
    <source>
        <dbReference type="ARBA" id="ARBA00012958"/>
    </source>
</evidence>
<protein>
    <recommendedName>
        <fullName evidence="2">phosphomevalonate kinase</fullName>
        <ecNumber evidence="2">2.7.4.2</ecNumber>
    </recommendedName>
</protein>
<keyword evidence="4" id="KW-0547">Nucleotide-binding</keyword>
<dbReference type="UniPathway" id="UPA00057">
    <property type="reaction ID" value="UER00099"/>
</dbReference>
<evidence type="ECO:0000256" key="5">
    <source>
        <dbReference type="ARBA" id="ARBA00022777"/>
    </source>
</evidence>
<dbReference type="InterPro" id="IPR005917">
    <property type="entry name" value="Pmev_kinase_bact"/>
</dbReference>
<keyword evidence="6" id="KW-0067">ATP-binding</keyword>
<proteinExistence type="predicted"/>
<dbReference type="Pfam" id="PF00288">
    <property type="entry name" value="GHMP_kinases_N"/>
    <property type="match status" value="1"/>
</dbReference>
<dbReference type="EC" id="2.7.4.2" evidence="2"/>
<dbReference type="EMBL" id="DQHO01000002">
    <property type="protein sequence ID" value="HCS93100.1"/>
    <property type="molecule type" value="Genomic_DNA"/>
</dbReference>
<name>A0A3D4S2X3_9ENTE</name>
<evidence type="ECO:0000256" key="6">
    <source>
        <dbReference type="ARBA" id="ARBA00022840"/>
    </source>
</evidence>
<dbReference type="AlphaFoldDB" id="A0A3D4S2X3"/>
<feature type="domain" description="GHMP kinase N-terminal" evidence="7">
    <location>
        <begin position="89"/>
        <end position="174"/>
    </location>
</feature>
<dbReference type="InterPro" id="IPR035102">
    <property type="entry name" value="Phosphomevalonate_kinase"/>
</dbReference>
<dbReference type="PANTHER" id="PTHR31814">
    <property type="match status" value="1"/>
</dbReference>
<dbReference type="STRING" id="1121105.GCA_000421665_01637"/>
<evidence type="ECO:0000313" key="10">
    <source>
        <dbReference type="Proteomes" id="UP000262195"/>
    </source>
</evidence>
<gene>
    <name evidence="9" type="ORF">DIW15_00115</name>
</gene>
<dbReference type="SUPFAM" id="SSF54211">
    <property type="entry name" value="Ribosomal protein S5 domain 2-like"/>
    <property type="match status" value="1"/>
</dbReference>
<dbReference type="InterPro" id="IPR013750">
    <property type="entry name" value="GHMP_kinase_C_dom"/>
</dbReference>
<keyword evidence="5 9" id="KW-0418">Kinase</keyword>
<organism evidence="9 10">
    <name type="scientific">Bavariicoccus seileri</name>
    <dbReference type="NCBI Taxonomy" id="549685"/>
    <lineage>
        <taxon>Bacteria</taxon>
        <taxon>Bacillati</taxon>
        <taxon>Bacillota</taxon>
        <taxon>Bacilli</taxon>
        <taxon>Lactobacillales</taxon>
        <taxon>Enterococcaceae</taxon>
        <taxon>Bavariicoccus</taxon>
    </lineage>
</organism>
<comment type="caution">
    <text evidence="9">The sequence shown here is derived from an EMBL/GenBank/DDBJ whole genome shotgun (WGS) entry which is preliminary data.</text>
</comment>
<dbReference type="Proteomes" id="UP000262195">
    <property type="component" value="Unassembled WGS sequence"/>
</dbReference>
<dbReference type="PRINTS" id="PR00959">
    <property type="entry name" value="MEVGALKINASE"/>
</dbReference>
<dbReference type="Gene3D" id="3.30.70.890">
    <property type="entry name" value="GHMP kinase, C-terminal domain"/>
    <property type="match status" value="1"/>
</dbReference>
<dbReference type="GO" id="GO:0019287">
    <property type="term" value="P:isopentenyl diphosphate biosynthetic process, mevalonate pathway"/>
    <property type="evidence" value="ECO:0007669"/>
    <property type="project" value="UniProtKB-UniPathway"/>
</dbReference>
<comment type="pathway">
    <text evidence="1">Isoprenoid biosynthesis; isopentenyl diphosphate biosynthesis via mevalonate pathway; isopentenyl diphosphate from (R)-mevalonate: step 2/3.</text>
</comment>
<dbReference type="GO" id="GO:0005524">
    <property type="term" value="F:ATP binding"/>
    <property type="evidence" value="ECO:0007669"/>
    <property type="project" value="UniProtKB-KW"/>
</dbReference>
<accession>A0A3D4S2X3</accession>
<evidence type="ECO:0000259" key="8">
    <source>
        <dbReference type="Pfam" id="PF08544"/>
    </source>
</evidence>
<evidence type="ECO:0000259" key="7">
    <source>
        <dbReference type="Pfam" id="PF00288"/>
    </source>
</evidence>
<evidence type="ECO:0000256" key="1">
    <source>
        <dbReference type="ARBA" id="ARBA00005017"/>
    </source>
</evidence>
<sequence length="366" mass="40348">MNIVTESAPGKLYIAGEYAVVTPGQPAIIAATSQTIKVTIEESSDTGTIHSQLFGGLALAWYRDGRQLKIDDRENPYHFIIQALQTVEEFLSDYSIPVGYYNVRVDSALNDRHGIKYGLGSSGAVTVATIRAALSYYHFKDPSNELVYKLSAITHLRLHSNGSFGDLATSTYGGWILYRSFDKEFVVKALESRESLSDVVNMAWPKLEIKPLEIHESVELLIGWTKKPASTAQQLDLLAAKTKTKSLSDCDFLSESSKAVLGLADALRNANWSIIYQTLRQLRTLLKHYTNQQGLPYETKPLTALIDVALSEKIAAKASGAGGGDCGIALINRHDQLLKETIIAKWLSANIIPLNRDKEVAYVDRV</sequence>
<dbReference type="Gene3D" id="3.30.230.10">
    <property type="match status" value="1"/>
</dbReference>
<dbReference type="SUPFAM" id="SSF55060">
    <property type="entry name" value="GHMP Kinase, C-terminal domain"/>
    <property type="match status" value="1"/>
</dbReference>